<proteinExistence type="predicted"/>
<gene>
    <name evidence="1" type="ORF">RHMOL_Rhmol07G0076100</name>
</gene>
<organism evidence="1 2">
    <name type="scientific">Rhododendron molle</name>
    <name type="common">Chinese azalea</name>
    <name type="synonym">Azalea mollis</name>
    <dbReference type="NCBI Taxonomy" id="49168"/>
    <lineage>
        <taxon>Eukaryota</taxon>
        <taxon>Viridiplantae</taxon>
        <taxon>Streptophyta</taxon>
        <taxon>Embryophyta</taxon>
        <taxon>Tracheophyta</taxon>
        <taxon>Spermatophyta</taxon>
        <taxon>Magnoliopsida</taxon>
        <taxon>eudicotyledons</taxon>
        <taxon>Gunneridae</taxon>
        <taxon>Pentapetalae</taxon>
        <taxon>asterids</taxon>
        <taxon>Ericales</taxon>
        <taxon>Ericaceae</taxon>
        <taxon>Ericoideae</taxon>
        <taxon>Rhodoreae</taxon>
        <taxon>Rhododendron</taxon>
    </lineage>
</organism>
<sequence length="63" mass="7094">MIPFHSRIVATPITMMIGDMVPSRGFGIYISIVTIFEPRPSFFPQGLNSPSNVFCIFSPVERF</sequence>
<reference evidence="1" key="1">
    <citation type="submission" date="2022-02" db="EMBL/GenBank/DDBJ databases">
        <title>Plant Genome Project.</title>
        <authorList>
            <person name="Zhang R.-G."/>
        </authorList>
    </citation>
    <scope>NUCLEOTIDE SEQUENCE</scope>
    <source>
        <strain evidence="1">AT1</strain>
    </source>
</reference>
<accession>A0ACC0MY36</accession>
<dbReference type="Proteomes" id="UP001062846">
    <property type="component" value="Chromosome 7"/>
</dbReference>
<keyword evidence="2" id="KW-1185">Reference proteome</keyword>
<name>A0ACC0MY36_RHOML</name>
<evidence type="ECO:0000313" key="1">
    <source>
        <dbReference type="EMBL" id="KAI8545936.1"/>
    </source>
</evidence>
<dbReference type="EMBL" id="CM046394">
    <property type="protein sequence ID" value="KAI8545936.1"/>
    <property type="molecule type" value="Genomic_DNA"/>
</dbReference>
<evidence type="ECO:0000313" key="2">
    <source>
        <dbReference type="Proteomes" id="UP001062846"/>
    </source>
</evidence>
<protein>
    <submittedName>
        <fullName evidence="1">Uncharacterized protein</fullName>
    </submittedName>
</protein>
<comment type="caution">
    <text evidence="1">The sequence shown here is derived from an EMBL/GenBank/DDBJ whole genome shotgun (WGS) entry which is preliminary data.</text>
</comment>